<dbReference type="InterPro" id="IPR006108">
    <property type="entry name" value="3HC_DH_C"/>
</dbReference>
<evidence type="ECO:0000256" key="3">
    <source>
        <dbReference type="ARBA" id="ARBA00022963"/>
    </source>
</evidence>
<dbReference type="Gene3D" id="3.40.50.720">
    <property type="entry name" value="NAD(P)-binding Rossmann-like Domain"/>
    <property type="match status" value="1"/>
</dbReference>
<keyword evidence="11" id="KW-1185">Reference proteome</keyword>
<dbReference type="SUPFAM" id="SSF48179">
    <property type="entry name" value="6-phosphogluconate dehydrogenase C-terminal domain-like"/>
    <property type="match status" value="2"/>
</dbReference>
<protein>
    <submittedName>
        <fullName evidence="10">3-hydroxyacyl-CoA dehydrogenase/enoyl-CoA hydratase family protein</fullName>
    </submittedName>
</protein>
<gene>
    <name evidence="10" type="ORF">Trichorick_01278</name>
</gene>
<feature type="domain" description="3-hydroxyacyl-CoA dehydrogenase C-terminal" evidence="8">
    <location>
        <begin position="193"/>
        <end position="294"/>
    </location>
</feature>
<keyword evidence="5" id="KW-0520">NAD</keyword>
<comment type="catalytic activity">
    <reaction evidence="7">
        <text>a (3S)-3-hydroxyacyl-CoA + NAD(+) = a 3-oxoacyl-CoA + NADH + H(+)</text>
        <dbReference type="Rhea" id="RHEA:22432"/>
        <dbReference type="ChEBI" id="CHEBI:15378"/>
        <dbReference type="ChEBI" id="CHEBI:57318"/>
        <dbReference type="ChEBI" id="CHEBI:57540"/>
        <dbReference type="ChEBI" id="CHEBI:57945"/>
        <dbReference type="ChEBI" id="CHEBI:90726"/>
        <dbReference type="EC" id="1.1.1.35"/>
    </reaction>
</comment>
<keyword evidence="6" id="KW-0443">Lipid metabolism</keyword>
<sequence>MKNEITKICVIGAGAMGSGIAALIANSGRQVVLLDMAAPDPVNRNAILEQALTRIKNQKPPALTHSNKAQFITIGNLEDNLDLIKECDLVIEAIIENIASKQELYHKIIPYLNTNAVLASNTSTLLLSQLKTKLPHNIRTRFLILHFFNPPRYMELLELVTDSETNIDHINRTTNFIHNFLGKTIIKCNDTPGFIANRVGCFLLELVVRKAIINNLNPIIIDKLFSSLFKLPSTGIFGLYDLIGHDVMKLISTSLLANLPENDQYQNIYLPTIIIDKMAAAGLIGRKTGGGFYRLAVVNDKKIKEVINFSDLSYAQIAEANIEFSKIDELLGSNDVYGTFFNQVLAEFYTYIINLVPTVANSIHDIDLAMRLGYSWKYGPFELLFTQINNGVDWLLRQAKSMNLAISETQINQLAADYKHKISAHTSIFHNTNTIMVNESAQLIEYKHNLVFSINTKMNCLNNNVFNLLLAAIDYAEKNQQNLYLFSPTAHFSAGADLKFITDCVKNNNQNALSEFLLLGQQTMTRLKHSTINIISCAQGAALGGGCELLLHSDMIIAHTELNAGLVEVSVGLVPGWGGIKEMFLRSLGNKNKLINNIKNILTYNKSTSAEHFMEDYCISNYQIIMNKHMLLDHALTVKLPPKTANIESIIIPQINLSEELDISSYNSFQKQVLSELQHIVDLKVADENSLFLLERNIFLKFASVNIRIP</sequence>
<accession>A0ABZ0UTL5</accession>
<dbReference type="Pfam" id="PF00725">
    <property type="entry name" value="3HCDH"/>
    <property type="match status" value="1"/>
</dbReference>
<dbReference type="InterPro" id="IPR029045">
    <property type="entry name" value="ClpP/crotonase-like_dom_sf"/>
</dbReference>
<organism evidence="10 11">
    <name type="scientific">Candidatus Trichorickettsia mobilis</name>
    <dbReference type="NCBI Taxonomy" id="1346319"/>
    <lineage>
        <taxon>Bacteria</taxon>
        <taxon>Pseudomonadati</taxon>
        <taxon>Pseudomonadota</taxon>
        <taxon>Alphaproteobacteria</taxon>
        <taxon>Rickettsiales</taxon>
        <taxon>Rickettsiaceae</taxon>
        <taxon>Rickettsieae</taxon>
        <taxon>Candidatus Trichorickettsia</taxon>
    </lineage>
</organism>
<dbReference type="InterPro" id="IPR001753">
    <property type="entry name" value="Enoyl-CoA_hydra/iso"/>
</dbReference>
<dbReference type="InterPro" id="IPR008927">
    <property type="entry name" value="6-PGluconate_DH-like_C_sf"/>
</dbReference>
<evidence type="ECO:0000256" key="5">
    <source>
        <dbReference type="ARBA" id="ARBA00023027"/>
    </source>
</evidence>
<keyword evidence="4" id="KW-0560">Oxidoreductase</keyword>
<reference evidence="10 11" key="1">
    <citation type="submission" date="2022-10" db="EMBL/GenBank/DDBJ databases">
        <title>Host association and intracellularity evolved multiple times independently in the Rickettsiales.</title>
        <authorList>
            <person name="Castelli M."/>
            <person name="Nardi T."/>
            <person name="Gammuto L."/>
            <person name="Bellinzona G."/>
            <person name="Sabaneyeva E."/>
            <person name="Potekhin A."/>
            <person name="Serra V."/>
            <person name="Petroni G."/>
            <person name="Sassera D."/>
        </authorList>
    </citation>
    <scope>NUCLEOTIDE SEQUENCE [LARGE SCALE GENOMIC DNA]</scope>
    <source>
        <strain evidence="10 11">Kr 154-4</strain>
    </source>
</reference>
<evidence type="ECO:0000256" key="2">
    <source>
        <dbReference type="ARBA" id="ARBA00022832"/>
    </source>
</evidence>
<evidence type="ECO:0000313" key="11">
    <source>
        <dbReference type="Proteomes" id="UP001326613"/>
    </source>
</evidence>
<evidence type="ECO:0000256" key="7">
    <source>
        <dbReference type="ARBA" id="ARBA00049556"/>
    </source>
</evidence>
<evidence type="ECO:0000256" key="4">
    <source>
        <dbReference type="ARBA" id="ARBA00023002"/>
    </source>
</evidence>
<dbReference type="SUPFAM" id="SSF52096">
    <property type="entry name" value="ClpP/crotonase"/>
    <property type="match status" value="1"/>
</dbReference>
<dbReference type="PANTHER" id="PTHR48075">
    <property type="entry name" value="3-HYDROXYACYL-COA DEHYDROGENASE FAMILY PROTEIN"/>
    <property type="match status" value="1"/>
</dbReference>
<comment type="pathway">
    <text evidence="1">Lipid metabolism; fatty acid beta-oxidation.</text>
</comment>
<evidence type="ECO:0000256" key="1">
    <source>
        <dbReference type="ARBA" id="ARBA00005005"/>
    </source>
</evidence>
<dbReference type="InterPro" id="IPR006176">
    <property type="entry name" value="3-OHacyl-CoA_DH_NAD-bd"/>
</dbReference>
<dbReference type="Proteomes" id="UP001326613">
    <property type="component" value="Chromosome"/>
</dbReference>
<dbReference type="SUPFAM" id="SSF51735">
    <property type="entry name" value="NAD(P)-binding Rossmann-fold domains"/>
    <property type="match status" value="1"/>
</dbReference>
<dbReference type="Gene3D" id="1.10.1040.50">
    <property type="match status" value="1"/>
</dbReference>
<name>A0ABZ0UTL5_9RICK</name>
<proteinExistence type="predicted"/>
<dbReference type="Pfam" id="PF02737">
    <property type="entry name" value="3HCDH_N"/>
    <property type="match status" value="1"/>
</dbReference>
<evidence type="ECO:0000256" key="6">
    <source>
        <dbReference type="ARBA" id="ARBA00023098"/>
    </source>
</evidence>
<dbReference type="InterPro" id="IPR036291">
    <property type="entry name" value="NAD(P)-bd_dom_sf"/>
</dbReference>
<dbReference type="Gene3D" id="3.90.226.10">
    <property type="entry name" value="2-enoyl-CoA Hydratase, Chain A, domain 1"/>
    <property type="match status" value="1"/>
</dbReference>
<keyword evidence="2" id="KW-0276">Fatty acid metabolism</keyword>
<dbReference type="PANTHER" id="PTHR48075:SF7">
    <property type="entry name" value="3-HYDROXYACYL-COA DEHYDROGENASE-RELATED"/>
    <property type="match status" value="1"/>
</dbReference>
<dbReference type="CDD" id="cd06558">
    <property type="entry name" value="crotonase-like"/>
    <property type="match status" value="1"/>
</dbReference>
<keyword evidence="3" id="KW-0442">Lipid degradation</keyword>
<dbReference type="EMBL" id="CP112932">
    <property type="protein sequence ID" value="WPY01367.1"/>
    <property type="molecule type" value="Genomic_DNA"/>
</dbReference>
<dbReference type="RefSeq" id="WP_323738144.1">
    <property type="nucleotide sequence ID" value="NZ_CP112932.1"/>
</dbReference>
<evidence type="ECO:0000259" key="9">
    <source>
        <dbReference type="Pfam" id="PF02737"/>
    </source>
</evidence>
<dbReference type="Pfam" id="PF00378">
    <property type="entry name" value="ECH_1"/>
    <property type="match status" value="1"/>
</dbReference>
<feature type="domain" description="3-hydroxyacyl-CoA dehydrogenase NAD binding" evidence="9">
    <location>
        <begin position="7"/>
        <end position="191"/>
    </location>
</feature>
<evidence type="ECO:0000259" key="8">
    <source>
        <dbReference type="Pfam" id="PF00725"/>
    </source>
</evidence>
<evidence type="ECO:0000313" key="10">
    <source>
        <dbReference type="EMBL" id="WPY01367.1"/>
    </source>
</evidence>